<protein>
    <submittedName>
        <fullName evidence="9">Cation:proton antiporter</fullName>
    </submittedName>
</protein>
<evidence type="ECO:0000256" key="1">
    <source>
        <dbReference type="ARBA" id="ARBA00004141"/>
    </source>
</evidence>
<evidence type="ECO:0000256" key="7">
    <source>
        <dbReference type="SAM" id="Phobius"/>
    </source>
</evidence>
<evidence type="ECO:0000259" key="8">
    <source>
        <dbReference type="Pfam" id="PF00999"/>
    </source>
</evidence>
<evidence type="ECO:0000256" key="2">
    <source>
        <dbReference type="ARBA" id="ARBA00005551"/>
    </source>
</evidence>
<reference evidence="9 10" key="1">
    <citation type="journal article" date="2019" name="Int. J. Syst. Evol. Microbiol.">
        <title>The Global Catalogue of Microorganisms (GCM) 10K type strain sequencing project: providing services to taxonomists for standard genome sequencing and annotation.</title>
        <authorList>
            <consortium name="The Broad Institute Genomics Platform"/>
            <consortium name="The Broad Institute Genome Sequencing Center for Infectious Disease"/>
            <person name="Wu L."/>
            <person name="Ma J."/>
        </authorList>
    </citation>
    <scope>NUCLEOTIDE SEQUENCE [LARGE SCALE GENOMIC DNA]</scope>
    <source>
        <strain evidence="9 10">CGMCC 1.12125</strain>
    </source>
</reference>
<feature type="transmembrane region" description="Helical" evidence="7">
    <location>
        <begin position="62"/>
        <end position="82"/>
    </location>
</feature>
<feature type="transmembrane region" description="Helical" evidence="7">
    <location>
        <begin position="124"/>
        <end position="143"/>
    </location>
</feature>
<dbReference type="RefSeq" id="WP_247377837.1">
    <property type="nucleotide sequence ID" value="NZ_JALLGV010000004.1"/>
</dbReference>
<evidence type="ECO:0000256" key="4">
    <source>
        <dbReference type="ARBA" id="ARBA00022692"/>
    </source>
</evidence>
<feature type="transmembrane region" description="Helical" evidence="7">
    <location>
        <begin position="224"/>
        <end position="257"/>
    </location>
</feature>
<feature type="transmembrane region" description="Helical" evidence="7">
    <location>
        <begin position="190"/>
        <end position="212"/>
    </location>
</feature>
<keyword evidence="5 7" id="KW-1133">Transmembrane helix</keyword>
<accession>A0ABD6C7L5</accession>
<feature type="transmembrane region" description="Helical" evidence="7">
    <location>
        <begin position="361"/>
        <end position="382"/>
    </location>
</feature>
<keyword evidence="10" id="KW-1185">Reference proteome</keyword>
<dbReference type="Gene3D" id="1.20.1530.20">
    <property type="match status" value="1"/>
</dbReference>
<gene>
    <name evidence="9" type="ORF">ACFR9U_00640</name>
</gene>
<proteinExistence type="inferred from homology"/>
<feature type="transmembrane region" description="Helical" evidence="7">
    <location>
        <begin position="277"/>
        <end position="310"/>
    </location>
</feature>
<keyword evidence="4 7" id="KW-0812">Transmembrane</keyword>
<dbReference type="InterPro" id="IPR006153">
    <property type="entry name" value="Cation/H_exchanger_TM"/>
</dbReference>
<dbReference type="EMBL" id="JBHUDJ010000001">
    <property type="protein sequence ID" value="MFD1585473.1"/>
    <property type="molecule type" value="Genomic_DNA"/>
</dbReference>
<dbReference type="AlphaFoldDB" id="A0ABD6C7L5"/>
<feature type="transmembrane region" description="Helical" evidence="7">
    <location>
        <begin position="94"/>
        <end position="118"/>
    </location>
</feature>
<dbReference type="PANTHER" id="PTHR42751">
    <property type="entry name" value="SODIUM/HYDROGEN EXCHANGER FAMILY/TRKA DOMAIN PROTEIN"/>
    <property type="match status" value="1"/>
</dbReference>
<dbReference type="GO" id="GO:0016020">
    <property type="term" value="C:membrane"/>
    <property type="evidence" value="ECO:0007669"/>
    <property type="project" value="UniProtKB-SubCell"/>
</dbReference>
<dbReference type="PANTHER" id="PTHR42751:SF4">
    <property type="entry name" value="K(+)_H(+) ANTIPORTER SUBUNIT KHTU"/>
    <property type="match status" value="1"/>
</dbReference>
<evidence type="ECO:0000256" key="6">
    <source>
        <dbReference type="ARBA" id="ARBA00023136"/>
    </source>
</evidence>
<keyword evidence="3" id="KW-0813">Transport</keyword>
<feature type="transmembrane region" description="Helical" evidence="7">
    <location>
        <begin position="155"/>
        <end position="178"/>
    </location>
</feature>
<keyword evidence="6 7" id="KW-0472">Membrane</keyword>
<evidence type="ECO:0000313" key="9">
    <source>
        <dbReference type="EMBL" id="MFD1585473.1"/>
    </source>
</evidence>
<comment type="caution">
    <text evidence="9">The sequence shown here is derived from an EMBL/GenBank/DDBJ whole genome shotgun (WGS) entry which is preliminary data.</text>
</comment>
<name>A0ABD6C7L5_9EURY</name>
<comment type="similarity">
    <text evidence="2">Belongs to the monovalent cation:proton antiporter 2 (CPA2) transporter (TC 2.A.37) family.</text>
</comment>
<feature type="domain" description="Cation/H+ exchanger transmembrane" evidence="8">
    <location>
        <begin position="16"/>
        <end position="380"/>
    </location>
</feature>
<organism evidence="9 10">
    <name type="scientific">Halorientalis brevis</name>
    <dbReference type="NCBI Taxonomy" id="1126241"/>
    <lineage>
        <taxon>Archaea</taxon>
        <taxon>Methanobacteriati</taxon>
        <taxon>Methanobacteriota</taxon>
        <taxon>Stenosarchaea group</taxon>
        <taxon>Halobacteria</taxon>
        <taxon>Halobacteriales</taxon>
        <taxon>Haloarculaceae</taxon>
        <taxon>Halorientalis</taxon>
    </lineage>
</organism>
<dbReference type="InterPro" id="IPR038770">
    <property type="entry name" value="Na+/solute_symporter_sf"/>
</dbReference>
<dbReference type="Pfam" id="PF00999">
    <property type="entry name" value="Na_H_Exchanger"/>
    <property type="match status" value="1"/>
</dbReference>
<feature type="transmembrane region" description="Helical" evidence="7">
    <location>
        <begin position="12"/>
        <end position="42"/>
    </location>
</feature>
<dbReference type="Proteomes" id="UP001597119">
    <property type="component" value="Unassembled WGS sequence"/>
</dbReference>
<comment type="subcellular location">
    <subcellularLocation>
        <location evidence="1">Membrane</location>
        <topology evidence="1">Multi-pass membrane protein</topology>
    </subcellularLocation>
</comment>
<sequence length="398" mass="41159">MAGELLLEIGIAFTAVAVAGSLAYRIGLSVIPAYILVGILVGPNEPTAIGSVPLTLVTDGDLISGMAELGIVFLLFFLGLEFSVTQLLRDRTRIVKIGFVDLVANFGVGVALALAFGFSPIETLFLAGIVYISSSAVITKSLIDEGWVANPESGPILGTLVFEDVFIAIYLAVLSAVALGEGTLADAGTAVGIAFVFLGTLTAVAWYGTEYVERLFGTDSDELFLLRVFGVTALIAGAALATGVSEAVAAFFVGTAFSQTDHTERIEHVVAPARDLFAAIFFLSIGLTTEITVLAGVLDLLAVALVLTTASKLVSGALSGRVYGLDSRRSLRVGLGMVPRGEFSLVIAALAASVGGPTLGTVVPAFAVGYVLLMSILGTLFIQNADVVERLRATGFAS</sequence>
<evidence type="ECO:0000256" key="3">
    <source>
        <dbReference type="ARBA" id="ARBA00022448"/>
    </source>
</evidence>
<evidence type="ECO:0000256" key="5">
    <source>
        <dbReference type="ARBA" id="ARBA00022989"/>
    </source>
</evidence>
<evidence type="ECO:0000313" key="10">
    <source>
        <dbReference type="Proteomes" id="UP001597119"/>
    </source>
</evidence>